<dbReference type="PANTHER" id="PTHR15460:SF3">
    <property type="entry name" value="PEROXISOMAL MEMBRANE PROTEIN 4"/>
    <property type="match status" value="1"/>
</dbReference>
<dbReference type="InterPro" id="IPR019531">
    <property type="entry name" value="Pmp4"/>
</dbReference>
<dbReference type="Pfam" id="PF02466">
    <property type="entry name" value="Tim17"/>
    <property type="match status" value="1"/>
</dbReference>
<dbReference type="PANTHER" id="PTHR15460">
    <property type="entry name" value="PEROXISOMAL MEMBRANE PROTEIN 4"/>
    <property type="match status" value="1"/>
</dbReference>
<reference evidence="1" key="1">
    <citation type="journal article" date="2023" name="Mol. Phylogenet. Evol.">
        <title>Genome-scale phylogeny and comparative genomics of the fungal order Sordariales.</title>
        <authorList>
            <person name="Hensen N."/>
            <person name="Bonometti L."/>
            <person name="Westerberg I."/>
            <person name="Brannstrom I.O."/>
            <person name="Guillou S."/>
            <person name="Cros-Aarteil S."/>
            <person name="Calhoun S."/>
            <person name="Haridas S."/>
            <person name="Kuo A."/>
            <person name="Mondo S."/>
            <person name="Pangilinan J."/>
            <person name="Riley R."/>
            <person name="LaButti K."/>
            <person name="Andreopoulos B."/>
            <person name="Lipzen A."/>
            <person name="Chen C."/>
            <person name="Yan M."/>
            <person name="Daum C."/>
            <person name="Ng V."/>
            <person name="Clum A."/>
            <person name="Steindorff A."/>
            <person name="Ohm R.A."/>
            <person name="Martin F."/>
            <person name="Silar P."/>
            <person name="Natvig D.O."/>
            <person name="Lalanne C."/>
            <person name="Gautier V."/>
            <person name="Ament-Velasquez S.L."/>
            <person name="Kruys A."/>
            <person name="Hutchinson M.I."/>
            <person name="Powell A.J."/>
            <person name="Barry K."/>
            <person name="Miller A.N."/>
            <person name="Grigoriev I.V."/>
            <person name="Debuchy R."/>
            <person name="Gladieux P."/>
            <person name="Hiltunen Thoren M."/>
            <person name="Johannesson H."/>
        </authorList>
    </citation>
    <scope>NUCLEOTIDE SEQUENCE</scope>
    <source>
        <strain evidence="1">CBS 103.79</strain>
    </source>
</reference>
<proteinExistence type="predicted"/>
<keyword evidence="2" id="KW-1185">Reference proteome</keyword>
<evidence type="ECO:0000313" key="2">
    <source>
        <dbReference type="Proteomes" id="UP001303889"/>
    </source>
</evidence>
<reference evidence="1" key="2">
    <citation type="submission" date="2023-05" db="EMBL/GenBank/DDBJ databases">
        <authorList>
            <consortium name="Lawrence Berkeley National Laboratory"/>
            <person name="Steindorff A."/>
            <person name="Hensen N."/>
            <person name="Bonometti L."/>
            <person name="Westerberg I."/>
            <person name="Brannstrom I.O."/>
            <person name="Guillou S."/>
            <person name="Cros-Aarteil S."/>
            <person name="Calhoun S."/>
            <person name="Haridas S."/>
            <person name="Kuo A."/>
            <person name="Mondo S."/>
            <person name="Pangilinan J."/>
            <person name="Riley R."/>
            <person name="Labutti K."/>
            <person name="Andreopoulos B."/>
            <person name="Lipzen A."/>
            <person name="Chen C."/>
            <person name="Yanf M."/>
            <person name="Daum C."/>
            <person name="Ng V."/>
            <person name="Clum A."/>
            <person name="Ohm R."/>
            <person name="Martin F."/>
            <person name="Silar P."/>
            <person name="Natvig D."/>
            <person name="Lalanne C."/>
            <person name="Gautier V."/>
            <person name="Ament-Velasquez S.L."/>
            <person name="Kruys A."/>
            <person name="Hutchinson M.I."/>
            <person name="Powell A.J."/>
            <person name="Barry K."/>
            <person name="Miller A.N."/>
            <person name="Grigoriev I.V."/>
            <person name="Debuchy R."/>
            <person name="Gladieux P."/>
            <person name="Thoren M.H."/>
            <person name="Johannesson H."/>
        </authorList>
    </citation>
    <scope>NUCLEOTIDE SEQUENCE</scope>
    <source>
        <strain evidence="1">CBS 103.79</strain>
    </source>
</reference>
<name>A0AAN6MK93_9PEZI</name>
<dbReference type="AlphaFoldDB" id="A0AAN6MK93"/>
<dbReference type="EMBL" id="MU855568">
    <property type="protein sequence ID" value="KAK3901602.1"/>
    <property type="molecule type" value="Genomic_DNA"/>
</dbReference>
<sequence length="225" mass="24886">MSAALESLKVAAERIVLDPKYHGLFAILKGARNGAVYGTKVRFPHALVMMMLFRSGTFREKAALVFKATKTHACNLAKFATVYKATCLLLKRFGPTPGKEGPYDSFFAGLLGGYLVFGQRSPRSGKISSVNQQIVIYVFARVVLAVARLAVKPGRGLPLVSDPARSAAISQHAWPVFASLSWAAVMHLFRWHDAELQPSLRSSMTYIYANSEEWDGLRTLVWHNK</sequence>
<dbReference type="Proteomes" id="UP001303889">
    <property type="component" value="Unassembled WGS sequence"/>
</dbReference>
<accession>A0AAN6MK93</accession>
<comment type="caution">
    <text evidence="1">The sequence shown here is derived from an EMBL/GenBank/DDBJ whole genome shotgun (WGS) entry which is preliminary data.</text>
</comment>
<organism evidence="1 2">
    <name type="scientific">Staphylotrichum tortipilum</name>
    <dbReference type="NCBI Taxonomy" id="2831512"/>
    <lineage>
        <taxon>Eukaryota</taxon>
        <taxon>Fungi</taxon>
        <taxon>Dikarya</taxon>
        <taxon>Ascomycota</taxon>
        <taxon>Pezizomycotina</taxon>
        <taxon>Sordariomycetes</taxon>
        <taxon>Sordariomycetidae</taxon>
        <taxon>Sordariales</taxon>
        <taxon>Chaetomiaceae</taxon>
        <taxon>Staphylotrichum</taxon>
    </lineage>
</organism>
<protein>
    <submittedName>
        <fullName evidence="1">Tim17/Tim22/Tim23/Pmp24 family-domain-containing protein</fullName>
    </submittedName>
</protein>
<dbReference type="PIRSF" id="PIRSF013674">
    <property type="entry name" value="PXMP4"/>
    <property type="match status" value="1"/>
</dbReference>
<gene>
    <name evidence="1" type="ORF">C8A05DRAFT_34727</name>
</gene>
<dbReference type="GO" id="GO:0005778">
    <property type="term" value="C:peroxisomal membrane"/>
    <property type="evidence" value="ECO:0007669"/>
    <property type="project" value="TreeGrafter"/>
</dbReference>
<evidence type="ECO:0000313" key="1">
    <source>
        <dbReference type="EMBL" id="KAK3901602.1"/>
    </source>
</evidence>